<reference evidence="2" key="1">
    <citation type="journal article" date="2015" name="BMC Genomics">
        <title>Draft genome of a commonly misdiagnosed multidrug resistant pathogen Candida auris.</title>
        <authorList>
            <person name="Chatterjee S."/>
            <person name="Alampalli S.V."/>
            <person name="Nageshan R.K."/>
            <person name="Chettiar S.T."/>
            <person name="Joshi S."/>
            <person name="Tatu U.S."/>
        </authorList>
    </citation>
    <scope>NUCLEOTIDE SEQUENCE [LARGE SCALE GENOMIC DNA]</scope>
    <source>
        <strain evidence="2">6684</strain>
    </source>
</reference>
<gene>
    <name evidence="1" type="ORF">QG37_04228</name>
</gene>
<accession>A0A0L0NXY2</accession>
<proteinExistence type="predicted"/>
<dbReference type="VEuPathDB" id="FungiDB:QG37_04228"/>
<dbReference type="Proteomes" id="UP000037122">
    <property type="component" value="Unassembled WGS sequence"/>
</dbReference>
<name>A0A0L0NXY2_CANAR</name>
<evidence type="ECO:0000313" key="2">
    <source>
        <dbReference type="Proteomes" id="UP000037122"/>
    </source>
</evidence>
<protein>
    <submittedName>
        <fullName evidence="1">Uncharacterized protein</fullName>
    </submittedName>
</protein>
<evidence type="ECO:0000313" key="1">
    <source>
        <dbReference type="EMBL" id="KND98884.1"/>
    </source>
</evidence>
<dbReference type="EMBL" id="LGST01000029">
    <property type="protein sequence ID" value="KND98884.1"/>
    <property type="molecule type" value="Genomic_DNA"/>
</dbReference>
<organism evidence="1 2">
    <name type="scientific">Candidozyma auris</name>
    <name type="common">Yeast</name>
    <name type="synonym">Candida auris</name>
    <dbReference type="NCBI Taxonomy" id="498019"/>
    <lineage>
        <taxon>Eukaryota</taxon>
        <taxon>Fungi</taxon>
        <taxon>Dikarya</taxon>
        <taxon>Ascomycota</taxon>
        <taxon>Saccharomycotina</taxon>
        <taxon>Pichiomycetes</taxon>
        <taxon>Metschnikowiaceae</taxon>
        <taxon>Candidozyma</taxon>
    </lineage>
</organism>
<comment type="caution">
    <text evidence="1">The sequence shown here is derived from an EMBL/GenBank/DDBJ whole genome shotgun (WGS) entry which is preliminary data.</text>
</comment>
<dbReference type="AlphaFoldDB" id="A0A0L0NXY2"/>
<sequence>MKVKQKSKLSGRGKKSKNWGIKIVAQRTRDKYTFVSGAKTEPE</sequence>